<name>A0A401FP40_9LACO</name>
<reference evidence="2 3" key="1">
    <citation type="submission" date="2017-11" db="EMBL/GenBank/DDBJ databases">
        <title>Draft Genome Sequence of Lactobacillus curieae NBRC 111893 isolated from Koso, a Japanese sugar-Vegetable Fermented Beverage.</title>
        <authorList>
            <person name="Chiou T.Y."/>
            <person name="Oshima K."/>
            <person name="Suda W."/>
            <person name="Hattori M."/>
            <person name="Takahashi T."/>
        </authorList>
    </citation>
    <scope>NUCLEOTIDE SEQUENCE [LARGE SCALE GENOMIC DNA]</scope>
    <source>
        <strain evidence="2 3">NBRC111893</strain>
    </source>
</reference>
<sequence length="117" mass="13245">MNSGKATTYAMMGIESRGTLVIDPGTEVYEGMIVGENNRENDITVNITKGKNLTNVRAAGSDDMARIKTPTHFSLEESLEFINEDELCEITPNFVRLRKRLLNTSEREKDAKRRKHN</sequence>
<dbReference type="AlphaFoldDB" id="A0A401FP40"/>
<dbReference type="InterPro" id="IPR048876">
    <property type="entry name" value="BipA_C"/>
</dbReference>
<keyword evidence="3" id="KW-1185">Reference proteome</keyword>
<dbReference type="EMBL" id="BEXA01000006">
    <property type="protein sequence ID" value="GAY74113.1"/>
    <property type="molecule type" value="Genomic_DNA"/>
</dbReference>
<dbReference type="Proteomes" id="UP000286974">
    <property type="component" value="Unassembled WGS sequence"/>
</dbReference>
<dbReference type="Gene3D" id="2.40.50.250">
    <property type="entry name" value="bipa protein"/>
    <property type="match status" value="1"/>
</dbReference>
<dbReference type="Pfam" id="PF21018">
    <property type="entry name" value="BipA_C"/>
    <property type="match status" value="1"/>
</dbReference>
<accession>A0A401FP40</accession>
<evidence type="ECO:0000313" key="2">
    <source>
        <dbReference type="EMBL" id="GAY74113.1"/>
    </source>
</evidence>
<dbReference type="FunFam" id="2.40.50.250:FF:000001">
    <property type="entry name" value="GTP-binding protein TypA"/>
    <property type="match status" value="1"/>
</dbReference>
<gene>
    <name evidence="2" type="ORF">NBRC111893_2259</name>
</gene>
<protein>
    <submittedName>
        <fullName evidence="2">GTP-binding protein TypA/BipA</fullName>
    </submittedName>
</protein>
<evidence type="ECO:0000259" key="1">
    <source>
        <dbReference type="Pfam" id="PF21018"/>
    </source>
</evidence>
<evidence type="ECO:0000313" key="3">
    <source>
        <dbReference type="Proteomes" id="UP000286974"/>
    </source>
</evidence>
<feature type="domain" description="TypA/BipA C-terminal" evidence="1">
    <location>
        <begin position="1"/>
        <end position="103"/>
    </location>
</feature>
<proteinExistence type="predicted"/>
<organism evidence="2 3">
    <name type="scientific">Lentilactobacillus kosonis</name>
    <dbReference type="NCBI Taxonomy" id="2810561"/>
    <lineage>
        <taxon>Bacteria</taxon>
        <taxon>Bacillati</taxon>
        <taxon>Bacillota</taxon>
        <taxon>Bacilli</taxon>
        <taxon>Lactobacillales</taxon>
        <taxon>Lactobacillaceae</taxon>
        <taxon>Lentilactobacillus</taxon>
    </lineage>
</organism>
<comment type="caution">
    <text evidence="2">The sequence shown here is derived from an EMBL/GenBank/DDBJ whole genome shotgun (WGS) entry which is preliminary data.</text>
</comment>
<dbReference type="InterPro" id="IPR042116">
    <property type="entry name" value="TypA/BipA_C"/>
</dbReference>